<keyword evidence="8 14" id="KW-0675">Receptor</keyword>
<dbReference type="InterPro" id="IPR039426">
    <property type="entry name" value="TonB-dep_rcpt-like"/>
</dbReference>
<proteinExistence type="inferred from homology"/>
<dbReference type="InterPro" id="IPR008969">
    <property type="entry name" value="CarboxyPept-like_regulatory"/>
</dbReference>
<evidence type="ECO:0000256" key="8">
    <source>
        <dbReference type="ARBA" id="ARBA00023170"/>
    </source>
</evidence>
<dbReference type="Gene3D" id="2.40.170.20">
    <property type="entry name" value="TonB-dependent receptor, beta-barrel domain"/>
    <property type="match status" value="1"/>
</dbReference>
<protein>
    <submittedName>
        <fullName evidence="14">TonB-dependent receptor</fullName>
    </submittedName>
</protein>
<reference evidence="14 15" key="1">
    <citation type="submission" date="2018-07" db="EMBL/GenBank/DDBJ databases">
        <title>Genome analysis of Larkinella rosea.</title>
        <authorList>
            <person name="Zhou Z."/>
            <person name="Wang G."/>
        </authorList>
    </citation>
    <scope>NUCLEOTIDE SEQUENCE [LARGE SCALE GENOMIC DNA]</scope>
    <source>
        <strain evidence="15">zzj9</strain>
    </source>
</reference>
<dbReference type="Gene3D" id="2.170.130.10">
    <property type="entry name" value="TonB-dependent receptor, plug domain"/>
    <property type="match status" value="1"/>
</dbReference>
<dbReference type="InterPro" id="IPR012910">
    <property type="entry name" value="Plug_dom"/>
</dbReference>
<keyword evidence="5" id="KW-0732">Signal</keyword>
<dbReference type="GO" id="GO:0009279">
    <property type="term" value="C:cell outer membrane"/>
    <property type="evidence" value="ECO:0007669"/>
    <property type="project" value="UniProtKB-SubCell"/>
</dbReference>
<keyword evidence="6 11" id="KW-0798">TonB box</keyword>
<dbReference type="PANTHER" id="PTHR30069">
    <property type="entry name" value="TONB-DEPENDENT OUTER MEMBRANE RECEPTOR"/>
    <property type="match status" value="1"/>
</dbReference>
<evidence type="ECO:0000313" key="15">
    <source>
        <dbReference type="Proteomes" id="UP000253383"/>
    </source>
</evidence>
<dbReference type="InterPro" id="IPR000531">
    <property type="entry name" value="Beta-barrel_TonB"/>
</dbReference>
<dbReference type="SUPFAM" id="SSF49464">
    <property type="entry name" value="Carboxypeptidase regulatory domain-like"/>
    <property type="match status" value="1"/>
</dbReference>
<dbReference type="RefSeq" id="WP_114408440.1">
    <property type="nucleotide sequence ID" value="NZ_QOWE01000021.1"/>
</dbReference>
<sequence length="798" mass="89369">MQAGKLLLYTFVTALWFLSIPVAAQKTAVISGYVKSESGGAIPGATVAVKNTPHGTTCDADGFYSFPAPKPGSYTLTISAVGYHPVSEKIVIKADKPLVLTVRLSENREELQEVNVFGKTETQQVKEQAFTVNAIETRQFANTTADLNQVLNRSTGVRIREQGGLGSNFNFSINGLSGKAVKYFIDGVPLELLGSAVSLNTIPVNLAERIEVYKGVVPVQLGSDAMGGAVNVITNQNQRNYLDVSHSYGSFNTHRSALTGQYVHQPTGITVKASGFYNYSDNNYKMKGVEILRGGQRNGNEITDLTGANFVVTDVRRFHDNYQSAMGQVEVGISNKRWADVLYAGFGYSEGRQDLQTGFEQAIVYGNVTRKSTASNATLRYKKNNLFVKGLDLSLFASRSKDTYITADTLFRQYYWDGAWTAKGASEMGSIRSVSHIVRPRSFVRANLSYVLNDQHSFNLNYTLDHLKNESFNALQTSGDDMPGAMNKQILGFAYQQEFLDKRWTNTFFAKYYGLGLERKKWVDLGYQTLNTQFNKYGYGLASRFKVLPDLGVKLSLERAFRLQEVEEVFGDGLNIQPNPDLKPESSYNANLGGYYGFRINKNRFFAEASAFYRDAQDFIYPVPDQRSKALKNENKSSVKVTGFEAELRYDYADLLSVNVNATYQSAVNMTKFGNTASTTYEATYKNKIPNQPWLFGNANLSIGKNNVFGNDTRLQFNWYTQYVHWFYLTWEAFGNVNGKSTIPNQLIHNATLSYSFKNGRYNLSAESRNLTDALAFDNFRLQKPGRAFSVKLRYFLK</sequence>
<evidence type="ECO:0000256" key="9">
    <source>
        <dbReference type="ARBA" id="ARBA00023237"/>
    </source>
</evidence>
<organism evidence="14 15">
    <name type="scientific">Larkinella punicea</name>
    <dbReference type="NCBI Taxonomy" id="2315727"/>
    <lineage>
        <taxon>Bacteria</taxon>
        <taxon>Pseudomonadati</taxon>
        <taxon>Bacteroidota</taxon>
        <taxon>Cytophagia</taxon>
        <taxon>Cytophagales</taxon>
        <taxon>Spirosomataceae</taxon>
        <taxon>Larkinella</taxon>
    </lineage>
</organism>
<dbReference type="AlphaFoldDB" id="A0A368JHQ9"/>
<comment type="caution">
    <text evidence="14">The sequence shown here is derived from an EMBL/GenBank/DDBJ whole genome shotgun (WGS) entry which is preliminary data.</text>
</comment>
<evidence type="ECO:0000256" key="1">
    <source>
        <dbReference type="ARBA" id="ARBA00004571"/>
    </source>
</evidence>
<dbReference type="Pfam" id="PF07715">
    <property type="entry name" value="Plug"/>
    <property type="match status" value="1"/>
</dbReference>
<evidence type="ECO:0000256" key="11">
    <source>
        <dbReference type="RuleBase" id="RU003357"/>
    </source>
</evidence>
<evidence type="ECO:0000256" key="3">
    <source>
        <dbReference type="ARBA" id="ARBA00022452"/>
    </source>
</evidence>
<dbReference type="InterPro" id="IPR036942">
    <property type="entry name" value="Beta-barrel_TonB_sf"/>
</dbReference>
<feature type="domain" description="TonB-dependent receptor plug" evidence="13">
    <location>
        <begin position="126"/>
        <end position="229"/>
    </location>
</feature>
<comment type="similarity">
    <text evidence="10 11">Belongs to the TonB-dependent receptor family.</text>
</comment>
<keyword evidence="2 10" id="KW-0813">Transport</keyword>
<evidence type="ECO:0000256" key="7">
    <source>
        <dbReference type="ARBA" id="ARBA00023136"/>
    </source>
</evidence>
<dbReference type="InterPro" id="IPR037066">
    <property type="entry name" value="Plug_dom_sf"/>
</dbReference>
<keyword evidence="7 10" id="KW-0472">Membrane</keyword>
<keyword evidence="9 10" id="KW-0998">Cell outer membrane</keyword>
<dbReference type="Gene3D" id="2.60.40.1120">
    <property type="entry name" value="Carboxypeptidase-like, regulatory domain"/>
    <property type="match status" value="1"/>
</dbReference>
<evidence type="ECO:0000259" key="13">
    <source>
        <dbReference type="Pfam" id="PF07715"/>
    </source>
</evidence>
<keyword evidence="15" id="KW-1185">Reference proteome</keyword>
<dbReference type="Pfam" id="PF13715">
    <property type="entry name" value="CarbopepD_reg_2"/>
    <property type="match status" value="1"/>
</dbReference>
<feature type="domain" description="TonB-dependent receptor-like beta-barrel" evidence="12">
    <location>
        <begin position="336"/>
        <end position="771"/>
    </location>
</feature>
<evidence type="ECO:0000256" key="10">
    <source>
        <dbReference type="PROSITE-ProRule" id="PRU01360"/>
    </source>
</evidence>
<evidence type="ECO:0000256" key="4">
    <source>
        <dbReference type="ARBA" id="ARBA00022692"/>
    </source>
</evidence>
<evidence type="ECO:0000313" key="14">
    <source>
        <dbReference type="EMBL" id="RCR67209.1"/>
    </source>
</evidence>
<gene>
    <name evidence="14" type="ORF">DUE52_23130</name>
</gene>
<dbReference type="PANTHER" id="PTHR30069:SF29">
    <property type="entry name" value="HEMOGLOBIN AND HEMOGLOBIN-HAPTOGLOBIN-BINDING PROTEIN 1-RELATED"/>
    <property type="match status" value="1"/>
</dbReference>
<dbReference type="OrthoDB" id="9812892at2"/>
<evidence type="ECO:0000259" key="12">
    <source>
        <dbReference type="Pfam" id="PF00593"/>
    </source>
</evidence>
<dbReference type="Proteomes" id="UP000253383">
    <property type="component" value="Unassembled WGS sequence"/>
</dbReference>
<name>A0A368JHQ9_9BACT</name>
<dbReference type="GO" id="GO:0044718">
    <property type="term" value="P:siderophore transmembrane transport"/>
    <property type="evidence" value="ECO:0007669"/>
    <property type="project" value="TreeGrafter"/>
</dbReference>
<keyword evidence="3 10" id="KW-1134">Transmembrane beta strand</keyword>
<comment type="subcellular location">
    <subcellularLocation>
        <location evidence="1 10">Cell outer membrane</location>
        <topology evidence="1 10">Multi-pass membrane protein</topology>
    </subcellularLocation>
</comment>
<keyword evidence="4 10" id="KW-0812">Transmembrane</keyword>
<accession>A0A368JHQ9</accession>
<evidence type="ECO:0000256" key="6">
    <source>
        <dbReference type="ARBA" id="ARBA00023077"/>
    </source>
</evidence>
<dbReference type="PROSITE" id="PS52016">
    <property type="entry name" value="TONB_DEPENDENT_REC_3"/>
    <property type="match status" value="1"/>
</dbReference>
<dbReference type="SUPFAM" id="SSF56935">
    <property type="entry name" value="Porins"/>
    <property type="match status" value="1"/>
</dbReference>
<dbReference type="GO" id="GO:0015344">
    <property type="term" value="F:siderophore uptake transmembrane transporter activity"/>
    <property type="evidence" value="ECO:0007669"/>
    <property type="project" value="TreeGrafter"/>
</dbReference>
<dbReference type="Pfam" id="PF00593">
    <property type="entry name" value="TonB_dep_Rec_b-barrel"/>
    <property type="match status" value="1"/>
</dbReference>
<evidence type="ECO:0000256" key="2">
    <source>
        <dbReference type="ARBA" id="ARBA00022448"/>
    </source>
</evidence>
<dbReference type="EMBL" id="QOWE01000021">
    <property type="protein sequence ID" value="RCR67209.1"/>
    <property type="molecule type" value="Genomic_DNA"/>
</dbReference>
<evidence type="ECO:0000256" key="5">
    <source>
        <dbReference type="ARBA" id="ARBA00022729"/>
    </source>
</evidence>